<proteinExistence type="predicted"/>
<name>A0ABV6H839_9ACTN</name>
<dbReference type="InterPro" id="IPR003749">
    <property type="entry name" value="ThiS/MoaD-like"/>
</dbReference>
<protein>
    <submittedName>
        <fullName evidence="1">MoaD/ThiS family protein</fullName>
    </submittedName>
</protein>
<sequence length="82" mass="8548">MAETITVNYFAGLVDRTGCAREQLELAALTVADLRAAVRARHGEETGELVEHCSVLDGDALLRDGAAPIGAEVDLLPPFAGG</sequence>
<reference evidence="1 2" key="1">
    <citation type="submission" date="2024-09" db="EMBL/GenBank/DDBJ databases">
        <authorList>
            <person name="Sun Q."/>
            <person name="Mori K."/>
        </authorList>
    </citation>
    <scope>NUCLEOTIDE SEQUENCE [LARGE SCALE GENOMIC DNA]</scope>
    <source>
        <strain evidence="1 2">CCM 7957</strain>
    </source>
</reference>
<dbReference type="InterPro" id="IPR012675">
    <property type="entry name" value="Beta-grasp_dom_sf"/>
</dbReference>
<dbReference type="RefSeq" id="WP_382363412.1">
    <property type="nucleotide sequence ID" value="NZ_JBHLWV010000020.1"/>
</dbReference>
<dbReference type="Pfam" id="PF02597">
    <property type="entry name" value="ThiS"/>
    <property type="match status" value="1"/>
</dbReference>
<comment type="caution">
    <text evidence="1">The sequence shown here is derived from an EMBL/GenBank/DDBJ whole genome shotgun (WGS) entry which is preliminary data.</text>
</comment>
<dbReference type="SUPFAM" id="SSF54285">
    <property type="entry name" value="MoaD/ThiS"/>
    <property type="match status" value="1"/>
</dbReference>
<dbReference type="InterPro" id="IPR016155">
    <property type="entry name" value="Mopterin_synth/thiamin_S_b"/>
</dbReference>
<keyword evidence="2" id="KW-1185">Reference proteome</keyword>
<evidence type="ECO:0000313" key="1">
    <source>
        <dbReference type="EMBL" id="MFC0315053.1"/>
    </source>
</evidence>
<accession>A0ABV6H839</accession>
<dbReference type="Gene3D" id="3.10.20.30">
    <property type="match status" value="1"/>
</dbReference>
<gene>
    <name evidence="1" type="ORF">ACFFJD_09345</name>
</gene>
<organism evidence="1 2">
    <name type="scientific">Gordonia phosphorivorans</name>
    <dbReference type="NCBI Taxonomy" id="1056982"/>
    <lineage>
        <taxon>Bacteria</taxon>
        <taxon>Bacillati</taxon>
        <taxon>Actinomycetota</taxon>
        <taxon>Actinomycetes</taxon>
        <taxon>Mycobacteriales</taxon>
        <taxon>Gordoniaceae</taxon>
        <taxon>Gordonia</taxon>
    </lineage>
</organism>
<dbReference type="EMBL" id="JBHLWV010000020">
    <property type="protein sequence ID" value="MFC0315053.1"/>
    <property type="molecule type" value="Genomic_DNA"/>
</dbReference>
<evidence type="ECO:0000313" key="2">
    <source>
        <dbReference type="Proteomes" id="UP001589783"/>
    </source>
</evidence>
<dbReference type="Proteomes" id="UP001589783">
    <property type="component" value="Unassembled WGS sequence"/>
</dbReference>